<evidence type="ECO:0000313" key="1">
    <source>
        <dbReference type="EMBL" id="PDW02045.1"/>
    </source>
</evidence>
<protein>
    <submittedName>
        <fullName evidence="1">Transcriptional regulator</fullName>
    </submittedName>
</protein>
<dbReference type="GO" id="GO:0030234">
    <property type="term" value="F:enzyme regulator activity"/>
    <property type="evidence" value="ECO:0007669"/>
    <property type="project" value="InterPro"/>
</dbReference>
<dbReference type="GO" id="GO:0006808">
    <property type="term" value="P:regulation of nitrogen utilization"/>
    <property type="evidence" value="ECO:0007669"/>
    <property type="project" value="InterPro"/>
</dbReference>
<proteinExistence type="predicted"/>
<dbReference type="RefSeq" id="WP_097645112.1">
    <property type="nucleotide sequence ID" value="NZ_NQWI01000091.1"/>
</dbReference>
<dbReference type="AlphaFoldDB" id="A0A2A6RGP0"/>
<dbReference type="Proteomes" id="UP000220527">
    <property type="component" value="Unassembled WGS sequence"/>
</dbReference>
<accession>A0A2A6RGP0</accession>
<keyword evidence="2" id="KW-1185">Reference proteome</keyword>
<gene>
    <name evidence="1" type="ORF">CJ255_16050</name>
</gene>
<dbReference type="InterPro" id="IPR011322">
    <property type="entry name" value="N-reg_PII-like_a/b"/>
</dbReference>
<dbReference type="OrthoDB" id="330665at2"/>
<dbReference type="SUPFAM" id="SSF54913">
    <property type="entry name" value="GlnB-like"/>
    <property type="match status" value="1"/>
</dbReference>
<dbReference type="EMBL" id="NQWI01000091">
    <property type="protein sequence ID" value="PDW02045.1"/>
    <property type="molecule type" value="Genomic_DNA"/>
</dbReference>
<dbReference type="Pfam" id="PF00543">
    <property type="entry name" value="P-II"/>
    <property type="match status" value="1"/>
</dbReference>
<reference evidence="2" key="1">
    <citation type="submission" date="2017-08" db="EMBL/GenBank/DDBJ databases">
        <authorList>
            <person name="Grouzdev D.S."/>
            <person name="Gaisin V.A."/>
            <person name="Rysina M.S."/>
            <person name="Gorlenko V.M."/>
        </authorList>
    </citation>
    <scope>NUCLEOTIDE SEQUENCE [LARGE SCALE GENOMIC DNA]</scope>
    <source>
        <strain evidence="2">Kir15-3F</strain>
    </source>
</reference>
<sequence>MQKTRLKLVTIITEAILEDRMVRELKQLGVRGYTVTGEVRGEGTRGLPTVDFDGQSVRIETLVGHELADQIMAYVAENYFADYAVIVYSLDAEVLRSEKYL</sequence>
<evidence type="ECO:0000313" key="2">
    <source>
        <dbReference type="Proteomes" id="UP000220527"/>
    </source>
</evidence>
<dbReference type="Gene3D" id="3.30.70.120">
    <property type="match status" value="1"/>
</dbReference>
<name>A0A2A6RGP0_9CHLR</name>
<dbReference type="InterPro" id="IPR015867">
    <property type="entry name" value="N-reg_PII/ATP_PRibTrfase_C"/>
</dbReference>
<organism evidence="1 2">
    <name type="scientific">Candidatus Viridilinea mediisalina</name>
    <dbReference type="NCBI Taxonomy" id="2024553"/>
    <lineage>
        <taxon>Bacteria</taxon>
        <taxon>Bacillati</taxon>
        <taxon>Chloroflexota</taxon>
        <taxon>Chloroflexia</taxon>
        <taxon>Chloroflexales</taxon>
        <taxon>Chloroflexineae</taxon>
        <taxon>Oscillochloridaceae</taxon>
        <taxon>Candidatus Viridilinea</taxon>
    </lineage>
</organism>
<comment type="caution">
    <text evidence="1">The sequence shown here is derived from an EMBL/GenBank/DDBJ whole genome shotgun (WGS) entry which is preliminary data.</text>
</comment>
<dbReference type="InterPro" id="IPR002187">
    <property type="entry name" value="N-reg_PII"/>
</dbReference>